<reference evidence="7" key="1">
    <citation type="submission" date="2016-11" db="EMBL/GenBank/DDBJ databases">
        <authorList>
            <person name="Varghese N."/>
            <person name="Submissions S."/>
        </authorList>
    </citation>
    <scope>NUCLEOTIDE SEQUENCE [LARGE SCALE GENOMIC DNA]</scope>
    <source>
        <strain evidence="7">DSM 22623</strain>
    </source>
</reference>
<evidence type="ECO:0000313" key="6">
    <source>
        <dbReference type="EMBL" id="SHJ40493.1"/>
    </source>
</evidence>
<evidence type="ECO:0000256" key="2">
    <source>
        <dbReference type="ARBA" id="ARBA00023125"/>
    </source>
</evidence>
<name>A0A1M6J193_9FLAO</name>
<dbReference type="Pfam" id="PF12833">
    <property type="entry name" value="HTH_18"/>
    <property type="match status" value="1"/>
</dbReference>
<feature type="transmembrane region" description="Helical" evidence="4">
    <location>
        <begin position="196"/>
        <end position="215"/>
    </location>
</feature>
<accession>A0A1M6J193</accession>
<feature type="transmembrane region" description="Helical" evidence="4">
    <location>
        <begin position="37"/>
        <end position="56"/>
    </location>
</feature>
<dbReference type="PROSITE" id="PS00041">
    <property type="entry name" value="HTH_ARAC_FAMILY_1"/>
    <property type="match status" value="1"/>
</dbReference>
<feature type="transmembrane region" description="Helical" evidence="4">
    <location>
        <begin position="128"/>
        <end position="147"/>
    </location>
</feature>
<keyword evidence="7" id="KW-1185">Reference proteome</keyword>
<dbReference type="GO" id="GO:0043565">
    <property type="term" value="F:sequence-specific DNA binding"/>
    <property type="evidence" value="ECO:0007669"/>
    <property type="project" value="InterPro"/>
</dbReference>
<keyword evidence="1" id="KW-0805">Transcription regulation</keyword>
<keyword evidence="4" id="KW-0812">Transmembrane</keyword>
<feature type="transmembrane region" description="Helical" evidence="4">
    <location>
        <begin position="68"/>
        <end position="85"/>
    </location>
</feature>
<organism evidence="6 7">
    <name type="scientific">Aquimarina spongiae</name>
    <dbReference type="NCBI Taxonomy" id="570521"/>
    <lineage>
        <taxon>Bacteria</taxon>
        <taxon>Pseudomonadati</taxon>
        <taxon>Bacteroidota</taxon>
        <taxon>Flavobacteriia</taxon>
        <taxon>Flavobacteriales</taxon>
        <taxon>Flavobacteriaceae</taxon>
        <taxon>Aquimarina</taxon>
    </lineage>
</organism>
<dbReference type="OrthoDB" id="9779074at2"/>
<gene>
    <name evidence="6" type="ORF">SAMN04488508_108188</name>
</gene>
<sequence length="364" mass="42658">MNKTVLDVAIIASGIVGYFISISLVTTSFYRNRANNYLSLSLFLLTSLTLLGWFDVVDTVLEVLDNPVWEYLCGVTLFTYFLIQMQHEYLQKSWYKWLYLPFIAAFIIETILYVNAVFNFYDSEYYDLMFFIMDNTSFLYNVFLIFWGRKLIKDAAISEDKKRWLLRLNLFIIGIIMCWLLSSIEFYILNSEYATNLMWIVLSILSWWILYYGVFRLQIVVQKEEIHQYLVAKTTNGTQIKKKISEDTVSKITNQLYVLMEEEELYKNPLLSRLDLATRLETSEGYVSQIINQETNKSVIQFVNEYRIEAAKELLHNPVFNKYSLEAIGMEVGFKSKSTFYSVFKKSLGMSPGAFRKLQKGPNS</sequence>
<dbReference type="InterPro" id="IPR018062">
    <property type="entry name" value="HTH_AraC-typ_CS"/>
</dbReference>
<feature type="transmembrane region" description="Helical" evidence="4">
    <location>
        <begin position="97"/>
        <end position="116"/>
    </location>
</feature>
<keyword evidence="4" id="KW-0472">Membrane</keyword>
<evidence type="ECO:0000256" key="4">
    <source>
        <dbReference type="SAM" id="Phobius"/>
    </source>
</evidence>
<feature type="transmembrane region" description="Helical" evidence="4">
    <location>
        <begin position="6"/>
        <end position="25"/>
    </location>
</feature>
<dbReference type="SUPFAM" id="SSF46689">
    <property type="entry name" value="Homeodomain-like"/>
    <property type="match status" value="1"/>
</dbReference>
<dbReference type="RefSeq" id="WP_073319288.1">
    <property type="nucleotide sequence ID" value="NZ_FQYP01000008.1"/>
</dbReference>
<dbReference type="InterPro" id="IPR009057">
    <property type="entry name" value="Homeodomain-like_sf"/>
</dbReference>
<evidence type="ECO:0000259" key="5">
    <source>
        <dbReference type="PROSITE" id="PS01124"/>
    </source>
</evidence>
<evidence type="ECO:0000256" key="1">
    <source>
        <dbReference type="ARBA" id="ARBA00023015"/>
    </source>
</evidence>
<keyword evidence="3" id="KW-0804">Transcription</keyword>
<protein>
    <submittedName>
        <fullName evidence="6">AraC-type DNA-binding protein</fullName>
    </submittedName>
</protein>
<dbReference type="EMBL" id="FQYP01000008">
    <property type="protein sequence ID" value="SHJ40493.1"/>
    <property type="molecule type" value="Genomic_DNA"/>
</dbReference>
<proteinExistence type="predicted"/>
<dbReference type="Proteomes" id="UP000184432">
    <property type="component" value="Unassembled WGS sequence"/>
</dbReference>
<keyword evidence="4" id="KW-1133">Transmembrane helix</keyword>
<evidence type="ECO:0000256" key="3">
    <source>
        <dbReference type="ARBA" id="ARBA00023163"/>
    </source>
</evidence>
<dbReference type="PANTHER" id="PTHR43280">
    <property type="entry name" value="ARAC-FAMILY TRANSCRIPTIONAL REGULATOR"/>
    <property type="match status" value="1"/>
</dbReference>
<keyword evidence="2 6" id="KW-0238">DNA-binding</keyword>
<dbReference type="GO" id="GO:0003700">
    <property type="term" value="F:DNA-binding transcription factor activity"/>
    <property type="evidence" value="ECO:0007669"/>
    <property type="project" value="InterPro"/>
</dbReference>
<feature type="transmembrane region" description="Helical" evidence="4">
    <location>
        <begin position="168"/>
        <end position="190"/>
    </location>
</feature>
<dbReference type="Gene3D" id="1.10.10.60">
    <property type="entry name" value="Homeodomain-like"/>
    <property type="match status" value="2"/>
</dbReference>
<feature type="domain" description="HTH araC/xylS-type" evidence="5">
    <location>
        <begin position="254"/>
        <end position="358"/>
    </location>
</feature>
<evidence type="ECO:0000313" key="7">
    <source>
        <dbReference type="Proteomes" id="UP000184432"/>
    </source>
</evidence>
<dbReference type="InterPro" id="IPR018060">
    <property type="entry name" value="HTH_AraC"/>
</dbReference>
<dbReference type="PROSITE" id="PS01124">
    <property type="entry name" value="HTH_ARAC_FAMILY_2"/>
    <property type="match status" value="1"/>
</dbReference>
<dbReference type="SMART" id="SM00342">
    <property type="entry name" value="HTH_ARAC"/>
    <property type="match status" value="1"/>
</dbReference>
<dbReference type="PANTHER" id="PTHR43280:SF29">
    <property type="entry name" value="ARAC-FAMILY TRANSCRIPTIONAL REGULATOR"/>
    <property type="match status" value="1"/>
</dbReference>
<dbReference type="STRING" id="570521.SAMN04488508_108188"/>
<dbReference type="AlphaFoldDB" id="A0A1M6J193"/>